<dbReference type="OrthoDB" id="2637653at2759"/>
<evidence type="ECO:0000256" key="1">
    <source>
        <dbReference type="SAM" id="MobiDB-lite"/>
    </source>
</evidence>
<dbReference type="Proteomes" id="UP000521943">
    <property type="component" value="Unassembled WGS sequence"/>
</dbReference>
<comment type="caution">
    <text evidence="3">The sequence shown here is derived from an EMBL/GenBank/DDBJ whole genome shotgun (WGS) entry which is preliminary data.</text>
</comment>
<feature type="region of interest" description="Disordered" evidence="1">
    <location>
        <begin position="317"/>
        <end position="356"/>
    </location>
</feature>
<evidence type="ECO:0000313" key="4">
    <source>
        <dbReference type="Proteomes" id="UP000521943"/>
    </source>
</evidence>
<evidence type="ECO:0000313" key="3">
    <source>
        <dbReference type="EMBL" id="KAF6755079.1"/>
    </source>
</evidence>
<accession>A0A8H6HXR4</accession>
<feature type="transmembrane region" description="Helical" evidence="2">
    <location>
        <begin position="251"/>
        <end position="272"/>
    </location>
</feature>
<proteinExistence type="predicted"/>
<organism evidence="3 4">
    <name type="scientific">Ephemerocybe angulata</name>
    <dbReference type="NCBI Taxonomy" id="980116"/>
    <lineage>
        <taxon>Eukaryota</taxon>
        <taxon>Fungi</taxon>
        <taxon>Dikarya</taxon>
        <taxon>Basidiomycota</taxon>
        <taxon>Agaricomycotina</taxon>
        <taxon>Agaricomycetes</taxon>
        <taxon>Agaricomycetidae</taxon>
        <taxon>Agaricales</taxon>
        <taxon>Agaricineae</taxon>
        <taxon>Psathyrellaceae</taxon>
        <taxon>Ephemerocybe</taxon>
    </lineage>
</organism>
<feature type="transmembrane region" description="Helical" evidence="2">
    <location>
        <begin position="73"/>
        <end position="93"/>
    </location>
</feature>
<evidence type="ECO:0000256" key="2">
    <source>
        <dbReference type="SAM" id="Phobius"/>
    </source>
</evidence>
<gene>
    <name evidence="3" type="ORF">DFP72DRAFT_347603</name>
</gene>
<feature type="transmembrane region" description="Helical" evidence="2">
    <location>
        <begin position="105"/>
        <end position="127"/>
    </location>
</feature>
<dbReference type="AlphaFoldDB" id="A0A8H6HXR4"/>
<feature type="transmembrane region" description="Helical" evidence="2">
    <location>
        <begin position="225"/>
        <end position="245"/>
    </location>
</feature>
<keyword evidence="2" id="KW-0472">Membrane</keyword>
<feature type="transmembrane region" description="Helical" evidence="2">
    <location>
        <begin position="139"/>
        <end position="162"/>
    </location>
</feature>
<dbReference type="EMBL" id="JACGCI010000031">
    <property type="protein sequence ID" value="KAF6755079.1"/>
    <property type="molecule type" value="Genomic_DNA"/>
</dbReference>
<keyword evidence="2" id="KW-0812">Transmembrane</keyword>
<name>A0A8H6HXR4_9AGAR</name>
<sequence length="356" mass="39927">MIKAFLGSKFSSLFRPRLGILLRLPGAIGQQQHAVVSLASELTTVDLKHLEGINAVGYKVRLIWPNPWNTTKLLFFFIRYFTVILQITIMFLGTPPFTFSHHDCYIWNVYQALATTLVIACVDYILILRVFALYPRNRVVHYILFSMYIVELGTISVCMGLSVPGLGYDETCTIVSAPLPFLIAAGAPIAYQTLLFVLTGWKFFEAVKSGWGHIPIMKLLMRDGTWAFMILFVILVSEALLYTLATEAYSGVLYGWLNTMFSFCGYRILLNLHELNVSQSRRTSALGASRTRDVVQFSTHFEFSPPSESYELYSNASAATGSRSRGEDEVMEGGPTGSRRRGNSLNYDHGRSSRSS</sequence>
<reference evidence="3 4" key="1">
    <citation type="submission" date="2020-07" db="EMBL/GenBank/DDBJ databases">
        <title>Comparative genomics of pyrophilous fungi reveals a link between fire events and developmental genes.</title>
        <authorList>
            <consortium name="DOE Joint Genome Institute"/>
            <person name="Steindorff A.S."/>
            <person name="Carver A."/>
            <person name="Calhoun S."/>
            <person name="Stillman K."/>
            <person name="Liu H."/>
            <person name="Lipzen A."/>
            <person name="Pangilinan J."/>
            <person name="Labutti K."/>
            <person name="Bruns T.D."/>
            <person name="Grigoriev I.V."/>
        </authorList>
    </citation>
    <scope>NUCLEOTIDE SEQUENCE [LARGE SCALE GENOMIC DNA]</scope>
    <source>
        <strain evidence="3 4">CBS 144469</strain>
    </source>
</reference>
<keyword evidence="4" id="KW-1185">Reference proteome</keyword>
<feature type="transmembrane region" description="Helical" evidence="2">
    <location>
        <begin position="182"/>
        <end position="204"/>
    </location>
</feature>
<protein>
    <submittedName>
        <fullName evidence="3">Uncharacterized protein</fullName>
    </submittedName>
</protein>
<keyword evidence="2" id="KW-1133">Transmembrane helix</keyword>